<dbReference type="EMBL" id="GG698481">
    <property type="protein sequence ID" value="EGD93820.1"/>
    <property type="molecule type" value="Genomic_DNA"/>
</dbReference>
<proteinExistence type="predicted"/>
<feature type="compositionally biased region" description="Basic and acidic residues" evidence="1">
    <location>
        <begin position="700"/>
        <end position="711"/>
    </location>
</feature>
<accession>F2RRB1</accession>
<keyword evidence="2" id="KW-1133">Transmembrane helix</keyword>
<evidence type="ECO:0000313" key="5">
    <source>
        <dbReference type="Proteomes" id="UP000009172"/>
    </source>
</evidence>
<feature type="compositionally biased region" description="Polar residues" evidence="1">
    <location>
        <begin position="720"/>
        <end position="755"/>
    </location>
</feature>
<gene>
    <name evidence="4" type="ORF">TESG_01353</name>
</gene>
<dbReference type="InterPro" id="IPR015915">
    <property type="entry name" value="Kelch-typ_b-propeller"/>
</dbReference>
<dbReference type="OrthoDB" id="205993at2759"/>
<evidence type="ECO:0000256" key="3">
    <source>
        <dbReference type="SAM" id="SignalP"/>
    </source>
</evidence>
<organism evidence="4 5">
    <name type="scientific">Trichophyton tonsurans (strain CBS 112818)</name>
    <name type="common">Scalp ringworm fungus</name>
    <dbReference type="NCBI Taxonomy" id="647933"/>
    <lineage>
        <taxon>Eukaryota</taxon>
        <taxon>Fungi</taxon>
        <taxon>Dikarya</taxon>
        <taxon>Ascomycota</taxon>
        <taxon>Pezizomycotina</taxon>
        <taxon>Eurotiomycetes</taxon>
        <taxon>Eurotiomycetidae</taxon>
        <taxon>Onygenales</taxon>
        <taxon>Arthrodermataceae</taxon>
        <taxon>Trichophyton</taxon>
    </lineage>
</organism>
<feature type="compositionally biased region" description="Polar residues" evidence="1">
    <location>
        <begin position="781"/>
        <end position="791"/>
    </location>
</feature>
<evidence type="ECO:0000256" key="1">
    <source>
        <dbReference type="SAM" id="MobiDB-lite"/>
    </source>
</evidence>
<feature type="region of interest" description="Disordered" evidence="1">
    <location>
        <begin position="775"/>
        <end position="896"/>
    </location>
</feature>
<keyword evidence="2" id="KW-0812">Transmembrane</keyword>
<dbReference type="SUPFAM" id="SSF50965">
    <property type="entry name" value="Galactose oxidase, central domain"/>
    <property type="match status" value="1"/>
</dbReference>
<protein>
    <recommendedName>
        <fullName evidence="6">Galactose oxidase</fullName>
    </recommendedName>
</protein>
<evidence type="ECO:0000313" key="4">
    <source>
        <dbReference type="EMBL" id="EGD93820.1"/>
    </source>
</evidence>
<feature type="compositionally biased region" description="Low complexity" evidence="1">
    <location>
        <begin position="688"/>
        <end position="699"/>
    </location>
</feature>
<feature type="signal peptide" evidence="3">
    <location>
        <begin position="1"/>
        <end position="16"/>
    </location>
</feature>
<dbReference type="AlphaFoldDB" id="F2RRB1"/>
<evidence type="ECO:0008006" key="6">
    <source>
        <dbReference type="Google" id="ProtNLM"/>
    </source>
</evidence>
<feature type="transmembrane region" description="Helical" evidence="2">
    <location>
        <begin position="440"/>
        <end position="464"/>
    </location>
</feature>
<dbReference type="InterPro" id="IPR011043">
    <property type="entry name" value="Gal_Oxase/kelch_b-propeller"/>
</dbReference>
<name>F2RRB1_TRIT1</name>
<reference evidence="5" key="1">
    <citation type="journal article" date="2012" name="MBio">
        <title>Comparative genome analysis of Trichophyton rubrum and related dermatophytes reveals candidate genes involved in infection.</title>
        <authorList>
            <person name="Martinez D.A."/>
            <person name="Oliver B.G."/>
            <person name="Graeser Y."/>
            <person name="Goldberg J.M."/>
            <person name="Li W."/>
            <person name="Martinez-Rossi N.M."/>
            <person name="Monod M."/>
            <person name="Shelest E."/>
            <person name="Barton R.C."/>
            <person name="Birch E."/>
            <person name="Brakhage A.A."/>
            <person name="Chen Z."/>
            <person name="Gurr S.J."/>
            <person name="Heiman D."/>
            <person name="Heitman J."/>
            <person name="Kosti I."/>
            <person name="Rossi A."/>
            <person name="Saif S."/>
            <person name="Samalova M."/>
            <person name="Saunders C.W."/>
            <person name="Shea T."/>
            <person name="Summerbell R.C."/>
            <person name="Xu J."/>
            <person name="Young S."/>
            <person name="Zeng Q."/>
            <person name="Birren B.W."/>
            <person name="Cuomo C.A."/>
            <person name="White T.C."/>
        </authorList>
    </citation>
    <scope>NUCLEOTIDE SEQUENCE [LARGE SCALE GENOMIC DNA]</scope>
    <source>
        <strain evidence="5">CBS 112818</strain>
    </source>
</reference>
<feature type="chain" id="PRO_5003289281" description="Galactose oxidase" evidence="3">
    <location>
        <begin position="17"/>
        <end position="994"/>
    </location>
</feature>
<feature type="compositionally biased region" description="Low complexity" evidence="1">
    <location>
        <begin position="658"/>
        <end position="674"/>
    </location>
</feature>
<feature type="compositionally biased region" description="Acidic residues" evidence="1">
    <location>
        <begin position="979"/>
        <end position="988"/>
    </location>
</feature>
<feature type="region of interest" description="Disordered" evidence="1">
    <location>
        <begin position="527"/>
        <end position="555"/>
    </location>
</feature>
<feature type="region of interest" description="Disordered" evidence="1">
    <location>
        <begin position="929"/>
        <end position="994"/>
    </location>
</feature>
<keyword evidence="2" id="KW-0472">Membrane</keyword>
<sequence>MFKTFAASTFIVLAAAADLPYNPSSFWVSTTAENHTVAYFISSTSNEVRFQYINLTRPFDAVSPSFSNIASPPFSPNDAKSIIPIADPDGIPTIYAGDCRSSKAEVWRFETENTKDTADMNGKWLKSAIQQKKGRSGMPWRGPNYLAAGIGFSTPESDSAPDIYVFAGMCPTDEIRLKSWIADAEYSRNMTYLQTEMSSPSPDYNIEKLTIRSPPVAEAGFSMTPLVPAYSNSSTGARLRHQSFVLAGGHTQSAFVNMSQIALFSLPEESWSYVTVNQELSDSSQARLPEGISGIEPRSGHTAVLTPDGSKIVIFGGWVGDTSVPAQPQLAILDIGEDYGGSGDWTWEIPKSSPDGLPENTGVFGHGAAMLPGNVMLITGGYRIPPRSFKRTNNEFVANDQTFLFNTSSGTWVTSYTPPDIASVPNEHHRGPLSTTLQKVGLGAGLGVGVPVAALAAVLVFFVCRNRRAREHRKTREQTLRSLALGAERPHFEAPDQQMMQLDSAQHYGFGGYSDIQNSPFAAERTGLLVDNPSPTRGLRASVRSRGYQPGILQDDPRRNIKFSQIQPIDEGEEYDAIQSIPAGAAGCRDSKCSSNSDPFKDPPSPSKDCFPSLVPEDQSRSQANDENIHEWVHTLSSEKLEKLEKPPSITSEKQDRTLSNLSGTSGTSSSSHRTNPKLLDRSVSQRSNFGNPSNFGSSERGHTADSDRAVPGRVALSGRPSSQLSYAQLQAEGSSLLGTNPSWMPQQDPNQPADQRQGPITLELAGTIRRVLGSLRRSETSGGSNKTPNQAEPRASNQRSSSTSPTKSFYSLPDEENQGYLETVQGASQRPHRAVSTSSSVLRRKQGAKDWNAKRKSGDSSILRQGKSRYESSSAEVGSAVGGASYRSSEDDYDFDDEDWDVEAAAEGRVVQVTFTVPKERLRVVNAGAGDTIDDDDERDEDKKMKQKQVDTNYNDHEKGKGKGLIPVSESMRSIDDVFTDAPEESSETPTKQ</sequence>
<feature type="compositionally biased region" description="Low complexity" evidence="1">
    <location>
        <begin position="872"/>
        <end position="886"/>
    </location>
</feature>
<feature type="compositionally biased region" description="Basic and acidic residues" evidence="1">
    <location>
        <begin position="848"/>
        <end position="859"/>
    </location>
</feature>
<dbReference type="Proteomes" id="UP000009172">
    <property type="component" value="Unassembled WGS sequence"/>
</dbReference>
<evidence type="ECO:0000256" key="2">
    <source>
        <dbReference type="SAM" id="Phobius"/>
    </source>
</evidence>
<feature type="region of interest" description="Disordered" evidence="1">
    <location>
        <begin position="639"/>
        <end position="758"/>
    </location>
</feature>
<keyword evidence="5" id="KW-1185">Reference proteome</keyword>
<dbReference type="HOGENOM" id="CLU_002057_0_0_1"/>
<dbReference type="Gene3D" id="2.120.10.80">
    <property type="entry name" value="Kelch-type beta propeller"/>
    <property type="match status" value="1"/>
</dbReference>
<keyword evidence="3" id="KW-0732">Signal</keyword>
<feature type="compositionally biased region" description="Low complexity" evidence="1">
    <location>
        <begin position="797"/>
        <end position="812"/>
    </location>
</feature>
<feature type="region of interest" description="Disordered" evidence="1">
    <location>
        <begin position="585"/>
        <end position="627"/>
    </location>
</feature>